<organism evidence="1">
    <name type="scientific">bioreactor metagenome</name>
    <dbReference type="NCBI Taxonomy" id="1076179"/>
    <lineage>
        <taxon>unclassified sequences</taxon>
        <taxon>metagenomes</taxon>
        <taxon>ecological metagenomes</taxon>
    </lineage>
</organism>
<accession>A0A645I621</accession>
<gene>
    <name evidence="1" type="ORF">SDC9_193825</name>
</gene>
<proteinExistence type="predicted"/>
<sequence length="138" mass="14289">MADKRLHIVGRIAQKQADFMGELRLPGQTPGKIGNAGRGVFQRIAQGAQQGAGAGAFQVCLQPAGAVDVNKRSPLLTAQGQHPHALGQQQPVAPGKLRVQRPDIGTAAAEQAAGLQPGQGGGAVPHNQLLQHVLILLK</sequence>
<protein>
    <submittedName>
        <fullName evidence="1">Uncharacterized protein</fullName>
    </submittedName>
</protein>
<dbReference type="AlphaFoldDB" id="A0A645I621"/>
<name>A0A645I621_9ZZZZ</name>
<dbReference type="EMBL" id="VSSQ01106747">
    <property type="protein sequence ID" value="MPN46242.1"/>
    <property type="molecule type" value="Genomic_DNA"/>
</dbReference>
<evidence type="ECO:0000313" key="1">
    <source>
        <dbReference type="EMBL" id="MPN46242.1"/>
    </source>
</evidence>
<comment type="caution">
    <text evidence="1">The sequence shown here is derived from an EMBL/GenBank/DDBJ whole genome shotgun (WGS) entry which is preliminary data.</text>
</comment>
<reference evidence="1" key="1">
    <citation type="submission" date="2019-08" db="EMBL/GenBank/DDBJ databases">
        <authorList>
            <person name="Kucharzyk K."/>
            <person name="Murdoch R.W."/>
            <person name="Higgins S."/>
            <person name="Loffler F."/>
        </authorList>
    </citation>
    <scope>NUCLEOTIDE SEQUENCE</scope>
</reference>